<dbReference type="SUPFAM" id="SSF53474">
    <property type="entry name" value="alpha/beta-Hydrolases"/>
    <property type="match status" value="1"/>
</dbReference>
<accession>A0A3R8P6M8</accession>
<evidence type="ECO:0000313" key="2">
    <source>
        <dbReference type="EMBL" id="RRO20688.1"/>
    </source>
</evidence>
<dbReference type="PANTHER" id="PTHR43433">
    <property type="entry name" value="HYDROLASE, ALPHA/BETA FOLD FAMILY PROTEIN"/>
    <property type="match status" value="1"/>
</dbReference>
<dbReference type="InterPro" id="IPR029058">
    <property type="entry name" value="AB_hydrolase_fold"/>
</dbReference>
<dbReference type="Gene3D" id="3.40.50.1820">
    <property type="entry name" value="alpha/beta hydrolase"/>
    <property type="match status" value="1"/>
</dbReference>
<feature type="domain" description="AB hydrolase-1" evidence="1">
    <location>
        <begin position="22"/>
        <end position="130"/>
    </location>
</feature>
<dbReference type="GO" id="GO:0046503">
    <property type="term" value="P:glycerolipid catabolic process"/>
    <property type="evidence" value="ECO:0007669"/>
    <property type="project" value="TreeGrafter"/>
</dbReference>
<protein>
    <submittedName>
        <fullName evidence="2">Alpha/beta hydrolase</fullName>
    </submittedName>
</protein>
<proteinExistence type="predicted"/>
<comment type="caution">
    <text evidence="2">The sequence shown here is derived from an EMBL/GenBank/DDBJ whole genome shotgun (WGS) entry which is preliminary data.</text>
</comment>
<dbReference type="AlphaFoldDB" id="A0A3R8P6M8"/>
<dbReference type="InterPro" id="IPR000073">
    <property type="entry name" value="AB_hydrolase_1"/>
</dbReference>
<sequence length="291" mass="30803">MHTDTLTIDGTPLDYRERGNGPPLLLLPGGSGHAGVLDGVVAHLADHHRVVALSSRLASAPGDAEHHDQRPADHAEDALGLIEALFDEPPTVFGFSAGAITTLALLAHHPDRIGRAVVHEPPVIGLLPDADRHREALEAVRTAARTQGPEEASRLMTETMTASAPSTDSPEVRHPGDWLDGYAETQPEPPTSDLLELLPLLGELQPLFLEHLLLPFTTSELDLPALSAAESRLVPAAGIDSRGQLPHRTATALAHRLGLPLTELPGGHLGPVERPAQFATALRALLAEVTA</sequence>
<dbReference type="Proteomes" id="UP000274515">
    <property type="component" value="Unassembled WGS sequence"/>
</dbReference>
<dbReference type="InterPro" id="IPR050471">
    <property type="entry name" value="AB_hydrolase"/>
</dbReference>
<organism evidence="2 3">
    <name type="scientific">Saccharopolyspora rhizosphaerae</name>
    <dbReference type="NCBI Taxonomy" id="2492662"/>
    <lineage>
        <taxon>Bacteria</taxon>
        <taxon>Bacillati</taxon>
        <taxon>Actinomycetota</taxon>
        <taxon>Actinomycetes</taxon>
        <taxon>Pseudonocardiales</taxon>
        <taxon>Pseudonocardiaceae</taxon>
        <taxon>Saccharopolyspora</taxon>
    </lineage>
</organism>
<dbReference type="EMBL" id="RSAA01000001">
    <property type="protein sequence ID" value="RRO20688.1"/>
    <property type="molecule type" value="Genomic_DNA"/>
</dbReference>
<evidence type="ECO:0000313" key="3">
    <source>
        <dbReference type="Proteomes" id="UP000274515"/>
    </source>
</evidence>
<dbReference type="PANTHER" id="PTHR43433:SF5">
    <property type="entry name" value="AB HYDROLASE-1 DOMAIN-CONTAINING PROTEIN"/>
    <property type="match status" value="1"/>
</dbReference>
<keyword evidence="2" id="KW-0378">Hydrolase</keyword>
<dbReference type="GO" id="GO:0004806">
    <property type="term" value="F:triacylglycerol lipase activity"/>
    <property type="evidence" value="ECO:0007669"/>
    <property type="project" value="TreeGrafter"/>
</dbReference>
<gene>
    <name evidence="2" type="ORF">EIL87_02170</name>
</gene>
<name>A0A3R8P6M8_9PSEU</name>
<dbReference type="OrthoDB" id="3210164at2"/>
<evidence type="ECO:0000259" key="1">
    <source>
        <dbReference type="Pfam" id="PF00561"/>
    </source>
</evidence>
<reference evidence="2 3" key="1">
    <citation type="submission" date="2018-11" db="EMBL/GenBank/DDBJ databases">
        <title>Saccharopolyspora rhizosphaerae sp. nov., an actinomycete isolated from rhizosphere soil in Thailand.</title>
        <authorList>
            <person name="Intra B."/>
            <person name="Euanorasetr J."/>
            <person name="Take A."/>
            <person name="Inahashi Y."/>
            <person name="Mori M."/>
            <person name="Panbangred W."/>
            <person name="Matsumoto A."/>
        </authorList>
    </citation>
    <scope>NUCLEOTIDE SEQUENCE [LARGE SCALE GENOMIC DNA]</scope>
    <source>
        <strain evidence="2 3">H219</strain>
    </source>
</reference>
<dbReference type="Pfam" id="PF00561">
    <property type="entry name" value="Abhydrolase_1"/>
    <property type="match status" value="1"/>
</dbReference>
<keyword evidence="3" id="KW-1185">Reference proteome</keyword>